<dbReference type="GO" id="GO:0030983">
    <property type="term" value="F:mismatched DNA binding"/>
    <property type="evidence" value="ECO:0007669"/>
    <property type="project" value="InterPro"/>
</dbReference>
<dbReference type="SUPFAM" id="SSF48334">
    <property type="entry name" value="DNA repair protein MutS, domain III"/>
    <property type="match status" value="1"/>
</dbReference>
<reference evidence="4" key="1">
    <citation type="submission" date="2020-11" db="EMBL/GenBank/DDBJ databases">
        <authorList>
            <person name="Tran Van P."/>
        </authorList>
    </citation>
    <scope>NUCLEOTIDE SEQUENCE</scope>
</reference>
<name>A0A7R8W4F4_9CRUS</name>
<feature type="compositionally biased region" description="Acidic residues" evidence="2">
    <location>
        <begin position="108"/>
        <end position="123"/>
    </location>
</feature>
<dbReference type="PANTHER" id="PTHR11361:SF148">
    <property type="entry name" value="DNA MISMATCH REPAIR PROTEIN MSH6"/>
    <property type="match status" value="1"/>
</dbReference>
<dbReference type="Gene3D" id="3.40.1170.10">
    <property type="entry name" value="DNA repair protein MutS, domain I"/>
    <property type="match status" value="2"/>
</dbReference>
<dbReference type="GO" id="GO:0140664">
    <property type="term" value="F:ATP-dependent DNA damage sensor activity"/>
    <property type="evidence" value="ECO:0007669"/>
    <property type="project" value="InterPro"/>
</dbReference>
<dbReference type="Pfam" id="PF01624">
    <property type="entry name" value="MutS_I"/>
    <property type="match status" value="1"/>
</dbReference>
<dbReference type="InterPro" id="IPR016151">
    <property type="entry name" value="DNA_mismatch_repair_MutS_N"/>
</dbReference>
<feature type="compositionally biased region" description="Polar residues" evidence="2">
    <location>
        <begin position="661"/>
        <end position="671"/>
    </location>
</feature>
<sequence length="694" mass="77501">MNSILNYFSKTPKTDKDSVKTPKSSRDDVKTPKSSRDDVKTPKSSREGVKTPKSSREGVKTPKSNRHNVKTGSDRENTPRGAGKRRIEGASNPKAPKRPRRVVLHDSDLDDEEDAPEDVDDSGEEYKPEGVVESSSDEEDEEMLEDEATTSDEESPQEKAPVVSGGAGPVGGGTVWEHDKLDFLKPANRKDASGRGPDHPDFDPRTLQVPDAFLKNVSPAQAQWWKIKSRMFDTVLFFKVGKFYELYHMDAVIGVEELNLLYMKVRTSASDEMSTEKISRDYFLLMRGFIGFILSQWGDGPFRFPRDFIRSFLIDAPSEGIQGQTFTLTVRTQIHGLTSLHRFSSLLQVARIEQTETPEMMAERCQRMTRPTKFDRVVNREVCRITTPGTRTCGVIEGEVDTEHKFLLALVEQVESGPGSVRELGVSFVDTTVGLIRLGQFSDDRHLSRLRTLLAHYEAAQVVYPRGSLSPQLASVLSSSLGGCLREPLNPRKECPIAEETLKWLAEKKFFTQDENPAEEADKENAPPLPWPPELLEHTSKDVGPSPRPRPGCELALSALGMLGKYLDKCGIGHSILSLKQVSTYRPSDLLVERAPRKGATKTPPHMESGVNLILDDIALRNLEILVNESTGSVEGTLLQQMDRCKTQFGKRSWMTSPFETWKSSSMNRQAPSKEPSFSRWTDARRSSGNGEFG</sequence>
<feature type="compositionally biased region" description="Gly residues" evidence="2">
    <location>
        <begin position="165"/>
        <end position="174"/>
    </location>
</feature>
<accession>A0A7R8W4F4</accession>
<gene>
    <name evidence="4" type="ORF">CTOB1V02_LOCUS2645</name>
</gene>
<dbReference type="SUPFAM" id="SSF55271">
    <property type="entry name" value="DNA repair protein MutS, domain I"/>
    <property type="match status" value="1"/>
</dbReference>
<dbReference type="GO" id="GO:0032301">
    <property type="term" value="C:MutSalpha complex"/>
    <property type="evidence" value="ECO:0007669"/>
    <property type="project" value="TreeGrafter"/>
</dbReference>
<dbReference type="GO" id="GO:0005524">
    <property type="term" value="F:ATP binding"/>
    <property type="evidence" value="ECO:0007669"/>
    <property type="project" value="InterPro"/>
</dbReference>
<dbReference type="InterPro" id="IPR036187">
    <property type="entry name" value="DNA_mismatch_repair_MutS_sf"/>
</dbReference>
<dbReference type="Gene3D" id="1.10.1420.10">
    <property type="match status" value="1"/>
</dbReference>
<feature type="domain" description="DNA mismatch repair protein MutS-like N-terminal" evidence="3">
    <location>
        <begin position="219"/>
        <end position="279"/>
    </location>
</feature>
<feature type="compositionally biased region" description="Basic and acidic residues" evidence="2">
    <location>
        <begin position="12"/>
        <end position="60"/>
    </location>
</feature>
<feature type="compositionally biased region" description="Acidic residues" evidence="2">
    <location>
        <begin position="135"/>
        <end position="155"/>
    </location>
</feature>
<dbReference type="InterPro" id="IPR007695">
    <property type="entry name" value="DNA_mismatch_repair_MutS-lik_N"/>
</dbReference>
<dbReference type="InterPro" id="IPR036678">
    <property type="entry name" value="MutS_con_dom_sf"/>
</dbReference>
<evidence type="ECO:0000313" key="4">
    <source>
        <dbReference type="EMBL" id="CAD7224692.1"/>
    </source>
</evidence>
<feature type="compositionally biased region" description="Polar residues" evidence="2">
    <location>
        <begin position="1"/>
        <end position="11"/>
    </location>
</feature>
<dbReference type="Gene3D" id="3.30.420.110">
    <property type="entry name" value="MutS, connector domain"/>
    <property type="match status" value="1"/>
</dbReference>
<evidence type="ECO:0000259" key="3">
    <source>
        <dbReference type="Pfam" id="PF01624"/>
    </source>
</evidence>
<feature type="region of interest" description="Disordered" evidence="2">
    <location>
        <begin position="1"/>
        <end position="176"/>
    </location>
</feature>
<protein>
    <recommendedName>
        <fullName evidence="3">DNA mismatch repair protein MutS-like N-terminal domain-containing protein</fullName>
    </recommendedName>
</protein>
<evidence type="ECO:0000256" key="2">
    <source>
        <dbReference type="SAM" id="MobiDB-lite"/>
    </source>
</evidence>
<dbReference type="InterPro" id="IPR045076">
    <property type="entry name" value="MutS"/>
</dbReference>
<feature type="region of interest" description="Disordered" evidence="2">
    <location>
        <begin position="661"/>
        <end position="694"/>
    </location>
</feature>
<comment type="similarity">
    <text evidence="1">Belongs to the DNA mismatch repair MutS family.</text>
</comment>
<dbReference type="GO" id="GO:0006298">
    <property type="term" value="P:mismatch repair"/>
    <property type="evidence" value="ECO:0007669"/>
    <property type="project" value="InterPro"/>
</dbReference>
<proteinExistence type="inferred from homology"/>
<organism evidence="4">
    <name type="scientific">Cyprideis torosa</name>
    <dbReference type="NCBI Taxonomy" id="163714"/>
    <lineage>
        <taxon>Eukaryota</taxon>
        <taxon>Metazoa</taxon>
        <taxon>Ecdysozoa</taxon>
        <taxon>Arthropoda</taxon>
        <taxon>Crustacea</taxon>
        <taxon>Oligostraca</taxon>
        <taxon>Ostracoda</taxon>
        <taxon>Podocopa</taxon>
        <taxon>Podocopida</taxon>
        <taxon>Cytherocopina</taxon>
        <taxon>Cytheroidea</taxon>
        <taxon>Cytherideidae</taxon>
        <taxon>Cyprideis</taxon>
    </lineage>
</organism>
<dbReference type="AlphaFoldDB" id="A0A7R8W4F4"/>
<feature type="region of interest" description="Disordered" evidence="2">
    <location>
        <begin position="515"/>
        <end position="549"/>
    </location>
</feature>
<dbReference type="OrthoDB" id="121051at2759"/>
<dbReference type="PANTHER" id="PTHR11361">
    <property type="entry name" value="DNA MISMATCH REPAIR PROTEIN MUTS FAMILY MEMBER"/>
    <property type="match status" value="1"/>
</dbReference>
<evidence type="ECO:0000256" key="1">
    <source>
        <dbReference type="ARBA" id="ARBA00006271"/>
    </source>
</evidence>
<dbReference type="EMBL" id="OB660420">
    <property type="protein sequence ID" value="CAD7224692.1"/>
    <property type="molecule type" value="Genomic_DNA"/>
</dbReference>